<accession>A0ABX3MSS2</accession>
<dbReference type="Proteomes" id="UP000190787">
    <property type="component" value="Unassembled WGS sequence"/>
</dbReference>
<dbReference type="Pfam" id="PF06935">
    <property type="entry name" value="DUF1284"/>
    <property type="match status" value="1"/>
</dbReference>
<dbReference type="RefSeq" id="WP_078606257.1">
    <property type="nucleotide sequence ID" value="NZ_MPZV01000005.1"/>
</dbReference>
<gene>
    <name evidence="1" type="ORF">BMI91_19075</name>
</gene>
<dbReference type="InterPro" id="IPR009702">
    <property type="entry name" value="DUF1284"/>
</dbReference>
<protein>
    <recommendedName>
        <fullName evidence="3">DUF1284 domain-containing protein</fullName>
    </recommendedName>
</protein>
<dbReference type="EMBL" id="MPZV01000005">
    <property type="protein sequence ID" value="OOY22740.1"/>
    <property type="molecule type" value="Genomic_DNA"/>
</dbReference>
<name>A0ABX3MSS2_9RHOB</name>
<sequence>MADRLTYRPHHFLCSLGFEGKGYSDRFTANMTEIVEGRLRRADGAAVEIEVVGAADDICGPCPSRRGSGCTAQAKIDRLDAAHAEALDIAPGDVLTWGEALERMAALPADVHQTICAECQWLGAGMCAAALARLQDEA</sequence>
<evidence type="ECO:0000313" key="2">
    <source>
        <dbReference type="Proteomes" id="UP000190787"/>
    </source>
</evidence>
<comment type="caution">
    <text evidence="1">The sequence shown here is derived from an EMBL/GenBank/DDBJ whole genome shotgun (WGS) entry which is preliminary data.</text>
</comment>
<evidence type="ECO:0000313" key="1">
    <source>
        <dbReference type="EMBL" id="OOY22740.1"/>
    </source>
</evidence>
<keyword evidence="2" id="KW-1185">Reference proteome</keyword>
<proteinExistence type="predicted"/>
<evidence type="ECO:0008006" key="3">
    <source>
        <dbReference type="Google" id="ProtNLM"/>
    </source>
</evidence>
<reference evidence="1 2" key="1">
    <citation type="submission" date="2016-11" db="EMBL/GenBank/DDBJ databases">
        <title>A multilocus sequence analysis scheme for characterization of bacteria in the genus Thioclava.</title>
        <authorList>
            <person name="Liu Y."/>
            <person name="Shao Z."/>
        </authorList>
    </citation>
    <scope>NUCLEOTIDE SEQUENCE [LARGE SCALE GENOMIC DNA]</scope>
    <source>
        <strain evidence="1 2">TAW-CT134</strain>
    </source>
</reference>
<organism evidence="1 2">
    <name type="scientific">Thioclava sediminum</name>
    <dbReference type="NCBI Taxonomy" id="1915319"/>
    <lineage>
        <taxon>Bacteria</taxon>
        <taxon>Pseudomonadati</taxon>
        <taxon>Pseudomonadota</taxon>
        <taxon>Alphaproteobacteria</taxon>
        <taxon>Rhodobacterales</taxon>
        <taxon>Paracoccaceae</taxon>
        <taxon>Thioclava</taxon>
    </lineage>
</organism>